<protein>
    <submittedName>
        <fullName evidence="1">Uncharacterized protein</fullName>
    </submittedName>
</protein>
<accession>A0A1G1WEA2</accession>
<name>A0A1G1WEA2_9BACT</name>
<comment type="caution">
    <text evidence="1">The sequence shown here is derived from an EMBL/GenBank/DDBJ whole genome shotgun (WGS) entry which is preliminary data.</text>
</comment>
<proteinExistence type="predicted"/>
<evidence type="ECO:0000313" key="1">
    <source>
        <dbReference type="EMBL" id="OGY26022.1"/>
    </source>
</evidence>
<gene>
    <name evidence="1" type="ORF">A2Z24_02820</name>
</gene>
<reference evidence="1 2" key="1">
    <citation type="journal article" date="2016" name="Nat. Commun.">
        <title>Thousands of microbial genomes shed light on interconnected biogeochemical processes in an aquifer system.</title>
        <authorList>
            <person name="Anantharaman K."/>
            <person name="Brown C.T."/>
            <person name="Hug L.A."/>
            <person name="Sharon I."/>
            <person name="Castelle C.J."/>
            <person name="Probst A.J."/>
            <person name="Thomas B.C."/>
            <person name="Singh A."/>
            <person name="Wilkins M.J."/>
            <person name="Karaoz U."/>
            <person name="Brodie E.L."/>
            <person name="Williams K.H."/>
            <person name="Hubbard S.S."/>
            <person name="Banfield J.F."/>
        </authorList>
    </citation>
    <scope>NUCLEOTIDE SEQUENCE [LARGE SCALE GENOMIC DNA]</scope>
</reference>
<dbReference type="STRING" id="1802597.A2Z24_02820"/>
<evidence type="ECO:0000313" key="2">
    <source>
        <dbReference type="Proteomes" id="UP000177588"/>
    </source>
</evidence>
<sequence>MAKSKLTKKKKEELIKKFGHVPTKEEIFEKLKASQERLMWALSGALKTAPPDLELRKQLLQAIEKAATLRGKVYREVIKEEPPRPKTIDKKKGVA</sequence>
<dbReference type="Proteomes" id="UP000177588">
    <property type="component" value="Unassembled WGS sequence"/>
</dbReference>
<dbReference type="AlphaFoldDB" id="A0A1G1WEA2"/>
<organism evidence="1 2">
    <name type="scientific">Candidatus Woykebacteria bacterium RBG_16_44_10</name>
    <dbReference type="NCBI Taxonomy" id="1802597"/>
    <lineage>
        <taxon>Bacteria</taxon>
        <taxon>Candidatus Woykeibacteriota</taxon>
    </lineage>
</organism>
<dbReference type="EMBL" id="MHCT01000017">
    <property type="protein sequence ID" value="OGY26022.1"/>
    <property type="molecule type" value="Genomic_DNA"/>
</dbReference>